<dbReference type="CDD" id="cd04301">
    <property type="entry name" value="NAT_SF"/>
    <property type="match status" value="1"/>
</dbReference>
<proteinExistence type="predicted"/>
<gene>
    <name evidence="2" type="ORF">HYD_0110</name>
</gene>
<dbReference type="InterPro" id="IPR016181">
    <property type="entry name" value="Acyl_CoA_acyltransferase"/>
</dbReference>
<dbReference type="PROSITE" id="PS51186">
    <property type="entry name" value="GNAT"/>
    <property type="match status" value="1"/>
</dbReference>
<name>A0ABM7V823_9PROT</name>
<dbReference type="EMBL" id="AP025225">
    <property type="protein sequence ID" value="BDB95878.1"/>
    <property type="molecule type" value="Genomic_DNA"/>
</dbReference>
<dbReference type="Gene3D" id="3.40.630.30">
    <property type="match status" value="1"/>
</dbReference>
<evidence type="ECO:0000313" key="2">
    <source>
        <dbReference type="EMBL" id="BDB95878.1"/>
    </source>
</evidence>
<reference evidence="2" key="1">
    <citation type="submission" date="2021-10" db="EMBL/GenBank/DDBJ databases">
        <title>Genome Sequence of The Candidatus Hydrogeosomobacter endosymbioticus, an Intracellular Bacterial Symbiont of the Anaerobic Ciliate GW7.</title>
        <authorList>
            <person name="Shiohama Y."/>
            <person name="Shinzato N."/>
        </authorList>
    </citation>
    <scope>NUCLEOTIDE SEQUENCE [LARGE SCALE GENOMIC DNA]</scope>
    <source>
        <strain evidence="2">200920</strain>
    </source>
</reference>
<feature type="domain" description="N-acetyltransferase" evidence="1">
    <location>
        <begin position="5"/>
        <end position="141"/>
    </location>
</feature>
<dbReference type="Proteomes" id="UP001320209">
    <property type="component" value="Chromosome"/>
</dbReference>
<protein>
    <recommendedName>
        <fullName evidence="1">N-acetyltransferase domain-containing protein</fullName>
    </recommendedName>
</protein>
<dbReference type="RefSeq" id="WP_236865091.1">
    <property type="nucleotide sequence ID" value="NZ_AP025225.1"/>
</dbReference>
<keyword evidence="3" id="KW-1185">Reference proteome</keyword>
<dbReference type="InterPro" id="IPR000182">
    <property type="entry name" value="GNAT_dom"/>
</dbReference>
<organism evidence="2 3">
    <name type="scientific">Candidatus Hydrogenosomobacter endosymbioticus</name>
    <dbReference type="NCBI Taxonomy" id="2558174"/>
    <lineage>
        <taxon>Bacteria</taxon>
        <taxon>Pseudomonadati</taxon>
        <taxon>Pseudomonadota</taxon>
        <taxon>Alphaproteobacteria</taxon>
        <taxon>Holosporales</taxon>
        <taxon>Holosporaceae</taxon>
        <taxon>Candidatus Hydrogenosomobacter</taxon>
    </lineage>
</organism>
<accession>A0ABM7V823</accession>
<dbReference type="Pfam" id="PF00583">
    <property type="entry name" value="Acetyltransf_1"/>
    <property type="match status" value="1"/>
</dbReference>
<sequence>MCAEICFSQAESGCDASVITSGINEEAKALGVASSSEPFSFFVKDDGGAVIAGCNGYFVHGSAYTDQLWVAKEYRGNGLGRIVMNKVHKEGMERGCCIATTSTMSFRNVVGFYEKLGYVVDFIRDGYANGARCIFLLKKLA</sequence>
<evidence type="ECO:0000313" key="3">
    <source>
        <dbReference type="Proteomes" id="UP001320209"/>
    </source>
</evidence>
<dbReference type="SUPFAM" id="SSF55729">
    <property type="entry name" value="Acyl-CoA N-acyltransferases (Nat)"/>
    <property type="match status" value="1"/>
</dbReference>
<evidence type="ECO:0000259" key="1">
    <source>
        <dbReference type="PROSITE" id="PS51186"/>
    </source>
</evidence>